<dbReference type="InterPro" id="IPR008797">
    <property type="entry name" value="PSII_PsbQ"/>
</dbReference>
<dbReference type="GO" id="GO:0009767">
    <property type="term" value="P:photosynthetic electron transport chain"/>
    <property type="evidence" value="ECO:0007669"/>
    <property type="project" value="TreeGrafter"/>
</dbReference>
<comment type="similarity">
    <text evidence="7">Belongs to the PsbQ family.</text>
</comment>
<dbReference type="GO" id="GO:0009654">
    <property type="term" value="C:photosystem II oxygen evolving complex"/>
    <property type="evidence" value="ECO:0007669"/>
    <property type="project" value="InterPro"/>
</dbReference>
<evidence type="ECO:0000313" key="10">
    <source>
        <dbReference type="Proteomes" id="UP000525078"/>
    </source>
</evidence>
<comment type="subcellular location">
    <subcellularLocation>
        <location evidence="1">Plastid</location>
        <location evidence="1">Chloroplast thylakoid membrane</location>
    </subcellularLocation>
</comment>
<evidence type="ECO:0000256" key="2">
    <source>
        <dbReference type="ARBA" id="ARBA00022528"/>
    </source>
</evidence>
<dbReference type="GO" id="GO:0009535">
    <property type="term" value="C:chloroplast thylakoid membrane"/>
    <property type="evidence" value="ECO:0007669"/>
    <property type="project" value="UniProtKB-SubCell"/>
</dbReference>
<dbReference type="AlphaFoldDB" id="A0A7J6HR59"/>
<proteinExistence type="inferred from homology"/>
<accession>A0A7J6HR59</accession>
<dbReference type="SUPFAM" id="SSF101112">
    <property type="entry name" value="Oxygen-evolving enhancer protein 3"/>
    <property type="match status" value="1"/>
</dbReference>
<name>A0A7J6HR59_CANSA</name>
<keyword evidence="11" id="KW-1185">Reference proteome</keyword>
<reference evidence="10 11" key="1">
    <citation type="journal article" date="2020" name="bioRxiv">
        <title>Sequence and annotation of 42 cannabis genomes reveals extensive copy number variation in cannabinoid synthesis and pathogen resistance genes.</title>
        <authorList>
            <person name="Mckernan K.J."/>
            <person name="Helbert Y."/>
            <person name="Kane L.T."/>
            <person name="Ebling H."/>
            <person name="Zhang L."/>
            <person name="Liu B."/>
            <person name="Eaton Z."/>
            <person name="Mclaughlin S."/>
            <person name="Kingan S."/>
            <person name="Baybayan P."/>
            <person name="Concepcion G."/>
            <person name="Jordan M."/>
            <person name="Riva A."/>
            <person name="Barbazuk W."/>
            <person name="Harkins T."/>
        </authorList>
    </citation>
    <scope>NUCLEOTIDE SEQUENCE [LARGE SCALE GENOMIC DNA]</scope>
    <source>
        <strain evidence="10 11">cv. Jamaican Lion 4</strain>
        <strain evidence="9">Father</strain>
        <strain evidence="8">Mother</strain>
        <tissue evidence="9">Leaf</tissue>
    </source>
</reference>
<keyword evidence="2" id="KW-0150">Chloroplast</keyword>
<keyword evidence="3" id="KW-0934">Plastid</keyword>
<evidence type="ECO:0000256" key="5">
    <source>
        <dbReference type="ARBA" id="ARBA00023078"/>
    </source>
</evidence>
<gene>
    <name evidence="8" type="ORF">F8388_018587</name>
    <name evidence="9" type="ORF">G4B88_009074</name>
</gene>
<evidence type="ECO:0000256" key="1">
    <source>
        <dbReference type="ARBA" id="ARBA00004334"/>
    </source>
</evidence>
<dbReference type="GO" id="GO:0019898">
    <property type="term" value="C:extrinsic component of membrane"/>
    <property type="evidence" value="ECO:0007669"/>
    <property type="project" value="InterPro"/>
</dbReference>
<dbReference type="Gene3D" id="1.20.120.290">
    <property type="entry name" value="Oxygen-evolving enhancer protein 3 (PsbQ), four-helix up-down bundle"/>
    <property type="match status" value="1"/>
</dbReference>
<evidence type="ECO:0000256" key="4">
    <source>
        <dbReference type="ARBA" id="ARBA00022946"/>
    </source>
</evidence>
<keyword evidence="4" id="KW-0809">Transit peptide</keyword>
<dbReference type="OrthoDB" id="667835at2759"/>
<dbReference type="EMBL" id="JAATIP010000134">
    <property type="protein sequence ID" value="KAF4368463.1"/>
    <property type="molecule type" value="Genomic_DNA"/>
</dbReference>
<dbReference type="GO" id="GO:0005509">
    <property type="term" value="F:calcium ion binding"/>
    <property type="evidence" value="ECO:0007669"/>
    <property type="project" value="InterPro"/>
</dbReference>
<comment type="caution">
    <text evidence="9">The sequence shown here is derived from an EMBL/GenBank/DDBJ whole genome shotgun (WGS) entry which is preliminary data.</text>
</comment>
<dbReference type="Proteomes" id="UP000583929">
    <property type="component" value="Unassembled WGS sequence"/>
</dbReference>
<organism evidence="9 11">
    <name type="scientific">Cannabis sativa</name>
    <name type="common">Hemp</name>
    <name type="synonym">Marijuana</name>
    <dbReference type="NCBI Taxonomy" id="3483"/>
    <lineage>
        <taxon>Eukaryota</taxon>
        <taxon>Viridiplantae</taxon>
        <taxon>Streptophyta</taxon>
        <taxon>Embryophyta</taxon>
        <taxon>Tracheophyta</taxon>
        <taxon>Spermatophyta</taxon>
        <taxon>Magnoliopsida</taxon>
        <taxon>eudicotyledons</taxon>
        <taxon>Gunneridae</taxon>
        <taxon>Pentapetalae</taxon>
        <taxon>rosids</taxon>
        <taxon>fabids</taxon>
        <taxon>Rosales</taxon>
        <taxon>Cannabaceae</taxon>
        <taxon>Cannabis</taxon>
    </lineage>
</organism>
<evidence type="ECO:0008006" key="12">
    <source>
        <dbReference type="Google" id="ProtNLM"/>
    </source>
</evidence>
<evidence type="ECO:0000256" key="6">
    <source>
        <dbReference type="ARBA" id="ARBA00023136"/>
    </source>
</evidence>
<keyword evidence="5" id="KW-0793">Thylakoid</keyword>
<dbReference type="EMBL" id="JAATIQ010000034">
    <property type="protein sequence ID" value="KAF4397228.1"/>
    <property type="molecule type" value="Genomic_DNA"/>
</dbReference>
<evidence type="ECO:0000313" key="11">
    <source>
        <dbReference type="Proteomes" id="UP000583929"/>
    </source>
</evidence>
<evidence type="ECO:0000313" key="9">
    <source>
        <dbReference type="EMBL" id="KAF4397228.1"/>
    </source>
</evidence>
<dbReference type="Pfam" id="PF05757">
    <property type="entry name" value="PsbQ"/>
    <property type="match status" value="1"/>
</dbReference>
<evidence type="ECO:0000256" key="3">
    <source>
        <dbReference type="ARBA" id="ARBA00022640"/>
    </source>
</evidence>
<sequence length="183" mass="19835">MKMAVKPLPLPLPLFNCCSSCCSKPATSVGVNLSKASGRRGIVMVGITIIVGSLGFNCGQKLANGLEMGMVSPDQTVEEAQKGIRGHVVALLKVKDLIDSHSWPEAQKALRKTSAYVKLDLYTIIQASPPTQRSLLRKLYFQLSNNVSNLDYAARDKDAIRVLKCYDNIVVAVNDILSTISSI</sequence>
<dbReference type="Proteomes" id="UP000525078">
    <property type="component" value="Unassembled WGS sequence"/>
</dbReference>
<evidence type="ECO:0000313" key="8">
    <source>
        <dbReference type="EMBL" id="KAF4368463.1"/>
    </source>
</evidence>
<dbReference type="PANTHER" id="PTHR33399:SF6">
    <property type="entry name" value="PSBQ-LIKE PROTEIN 3, CHLOROPLASTIC"/>
    <property type="match status" value="1"/>
</dbReference>
<protein>
    <recommendedName>
        <fullName evidence="12">PsbQ-like protein 3, chloroplastic</fullName>
    </recommendedName>
</protein>
<keyword evidence="6" id="KW-0472">Membrane</keyword>
<evidence type="ECO:0000256" key="7">
    <source>
        <dbReference type="ARBA" id="ARBA00035649"/>
    </source>
</evidence>
<dbReference type="PANTHER" id="PTHR33399">
    <property type="entry name" value="OXYGEN-EVOLVING ENHANCER PROTEIN 3-1, CHLOROPLASTIC"/>
    <property type="match status" value="1"/>
</dbReference>
<dbReference type="InterPro" id="IPR054099">
    <property type="entry name" value="PSII_PsbQ_pln"/>
</dbReference>
<dbReference type="InterPro" id="IPR023222">
    <property type="entry name" value="PsbQ-like_dom_sf"/>
</dbReference>